<dbReference type="PANTHER" id="PTHR43586:SF15">
    <property type="entry name" value="BLR3095 PROTEIN"/>
    <property type="match status" value="1"/>
</dbReference>
<evidence type="ECO:0000313" key="7">
    <source>
        <dbReference type="EMBL" id="QAV17075.1"/>
    </source>
</evidence>
<dbReference type="EMBL" id="JAMDMJ010000035">
    <property type="protein sequence ID" value="MCY9598872.1"/>
    <property type="molecule type" value="Genomic_DNA"/>
</dbReference>
<evidence type="ECO:0000313" key="6">
    <source>
        <dbReference type="EMBL" id="MCY9598872.1"/>
    </source>
</evidence>
<dbReference type="EMBL" id="CP026520">
    <property type="protein sequence ID" value="QAV17075.1"/>
    <property type="molecule type" value="Genomic_DNA"/>
</dbReference>
<dbReference type="Proteomes" id="UP000288943">
    <property type="component" value="Chromosome"/>
</dbReference>
<evidence type="ECO:0000313" key="9">
    <source>
        <dbReference type="Proteomes" id="UP001527202"/>
    </source>
</evidence>
<dbReference type="Proteomes" id="UP001527202">
    <property type="component" value="Unassembled WGS sequence"/>
</dbReference>
<gene>
    <name evidence="6" type="ORF">M5X16_24240</name>
    <name evidence="7" type="ORF">PC41400_05005</name>
</gene>
<dbReference type="Gene3D" id="3.40.640.10">
    <property type="entry name" value="Type I PLP-dependent aspartate aminotransferase-like (Major domain)"/>
    <property type="match status" value="1"/>
</dbReference>
<dbReference type="PANTHER" id="PTHR43586">
    <property type="entry name" value="CYSTEINE DESULFURASE"/>
    <property type="match status" value="1"/>
</dbReference>
<name>A0A410WRS7_9BACL</name>
<accession>A0A410WRS7</accession>
<dbReference type="GeneID" id="95374171"/>
<keyword evidence="9" id="KW-1185">Reference proteome</keyword>
<dbReference type="PROSITE" id="PS00595">
    <property type="entry name" value="AA_TRANSFER_CLASS_5"/>
    <property type="match status" value="1"/>
</dbReference>
<dbReference type="InterPro" id="IPR000192">
    <property type="entry name" value="Aminotrans_V_dom"/>
</dbReference>
<evidence type="ECO:0000256" key="2">
    <source>
        <dbReference type="ARBA" id="ARBA00022898"/>
    </source>
</evidence>
<feature type="domain" description="Aminotransferase class V" evidence="5">
    <location>
        <begin position="55"/>
        <end position="347"/>
    </location>
</feature>
<evidence type="ECO:0000259" key="5">
    <source>
        <dbReference type="Pfam" id="PF00266"/>
    </source>
</evidence>
<sequence length="377" mass="41927">MEFPFVKERQYFPILKNKIQLSSCSQSAMSLQVEAAMKEYTDGWLTEGMDWTGWVHRVEMAKQSFATLINASPDEIAVLPSVSLAASAVASALQFTTGRNKVVTTEMDFPSIGHVWLAQQSRGAQVAYVPSENNEIPIEFYDRYVDEQTLIVSMSHAAYYNGLKQDLKQISAIAHGKGARLFVDAYQSAGCAAIDVKEMDVDFLAAGAQKYLLGIPGIAFLYVKKELADELQPSITGWFGRIDPFSFDVKSLDYAEGTRRFDTGTPPMINAYAAYAALELINQIGVHRIEPYLNELSNFAVSYGQEKGLTIASPLDLKRKAANTAFHCPNASLIEMKMRERGVIVSARNDVIRIAPHFYNKKEEVALAIDMLYELKS</sequence>
<keyword evidence="7" id="KW-0808">Transferase</keyword>
<dbReference type="RefSeq" id="WP_042234045.1">
    <property type="nucleotide sequence ID" value="NZ_CP026520.1"/>
</dbReference>
<evidence type="ECO:0000256" key="4">
    <source>
        <dbReference type="RuleBase" id="RU004504"/>
    </source>
</evidence>
<dbReference type="Pfam" id="PF00266">
    <property type="entry name" value="Aminotran_5"/>
    <property type="match status" value="1"/>
</dbReference>
<dbReference type="InterPro" id="IPR020578">
    <property type="entry name" value="Aminotrans_V_PyrdxlP_BS"/>
</dbReference>
<dbReference type="KEGG" id="pchi:PC41400_05005"/>
<keyword evidence="7" id="KW-0032">Aminotransferase</keyword>
<evidence type="ECO:0000256" key="1">
    <source>
        <dbReference type="ARBA" id="ARBA00001933"/>
    </source>
</evidence>
<evidence type="ECO:0000256" key="3">
    <source>
        <dbReference type="RuleBase" id="RU004075"/>
    </source>
</evidence>
<keyword evidence="2" id="KW-0663">Pyridoxal phosphate</keyword>
<organism evidence="7 8">
    <name type="scientific">Paenibacillus chitinolyticus</name>
    <dbReference type="NCBI Taxonomy" id="79263"/>
    <lineage>
        <taxon>Bacteria</taxon>
        <taxon>Bacillati</taxon>
        <taxon>Bacillota</taxon>
        <taxon>Bacilli</taxon>
        <taxon>Bacillales</taxon>
        <taxon>Paenibacillaceae</taxon>
        <taxon>Paenibacillus</taxon>
    </lineage>
</organism>
<dbReference type="Gene3D" id="3.90.1150.10">
    <property type="entry name" value="Aspartate Aminotransferase, domain 1"/>
    <property type="match status" value="1"/>
</dbReference>
<reference evidence="7 8" key="1">
    <citation type="submission" date="2018-01" db="EMBL/GenBank/DDBJ databases">
        <title>The whole genome sequencing and assembly of Paenibacillus chitinolyticus KCCM 41400 strain.</title>
        <authorList>
            <person name="Kim J.-Y."/>
            <person name="Park M.-K."/>
            <person name="Lee Y.-J."/>
            <person name="Yi H."/>
            <person name="Bahn Y.-S."/>
            <person name="Kim J.F."/>
            <person name="Lee D.-W."/>
        </authorList>
    </citation>
    <scope>NUCLEOTIDE SEQUENCE [LARGE SCALE GENOMIC DNA]</scope>
    <source>
        <strain evidence="7 8">KCCM 41400</strain>
    </source>
</reference>
<dbReference type="InterPro" id="IPR015424">
    <property type="entry name" value="PyrdxlP-dep_Trfase"/>
</dbReference>
<evidence type="ECO:0000313" key="8">
    <source>
        <dbReference type="Proteomes" id="UP000288943"/>
    </source>
</evidence>
<protein>
    <submittedName>
        <fullName evidence="7">Aminotransferase class V-fold PLP-dependent enzyme</fullName>
    </submittedName>
</protein>
<comment type="similarity">
    <text evidence="3">Belongs to the class-V pyridoxal-phosphate-dependent aminotransferase family.</text>
</comment>
<proteinExistence type="inferred from homology"/>
<dbReference type="AlphaFoldDB" id="A0A410WRS7"/>
<dbReference type="OrthoDB" id="513408at2"/>
<reference evidence="6 9" key="2">
    <citation type="submission" date="2022-05" db="EMBL/GenBank/DDBJ databases">
        <title>Genome Sequencing of Bee-Associated Microbes.</title>
        <authorList>
            <person name="Dunlap C."/>
        </authorList>
    </citation>
    <scope>NUCLEOTIDE SEQUENCE [LARGE SCALE GENOMIC DNA]</scope>
    <source>
        <strain evidence="6 9">NRRL B-23120</strain>
    </source>
</reference>
<dbReference type="SUPFAM" id="SSF53383">
    <property type="entry name" value="PLP-dependent transferases"/>
    <property type="match status" value="1"/>
</dbReference>
<dbReference type="InterPro" id="IPR015421">
    <property type="entry name" value="PyrdxlP-dep_Trfase_major"/>
</dbReference>
<dbReference type="InterPro" id="IPR015422">
    <property type="entry name" value="PyrdxlP-dep_Trfase_small"/>
</dbReference>
<dbReference type="GO" id="GO:0008483">
    <property type="term" value="F:transaminase activity"/>
    <property type="evidence" value="ECO:0007669"/>
    <property type="project" value="UniProtKB-KW"/>
</dbReference>
<comment type="cofactor">
    <cofactor evidence="1 4">
        <name>pyridoxal 5'-phosphate</name>
        <dbReference type="ChEBI" id="CHEBI:597326"/>
    </cofactor>
</comment>